<dbReference type="Pfam" id="PF00439">
    <property type="entry name" value="Bromodomain"/>
    <property type="match status" value="1"/>
</dbReference>
<dbReference type="SMR" id="A2G551"/>
<evidence type="ECO:0000313" key="4">
    <source>
        <dbReference type="Proteomes" id="UP000001542"/>
    </source>
</evidence>
<evidence type="ECO:0000313" key="3">
    <source>
        <dbReference type="EMBL" id="EAX87712.1"/>
    </source>
</evidence>
<dbReference type="SUPFAM" id="SSF47370">
    <property type="entry name" value="Bromodomain"/>
    <property type="match status" value="1"/>
</dbReference>
<protein>
    <recommendedName>
        <fullName evidence="2">Bromo domain-containing protein</fullName>
    </recommendedName>
</protein>
<reference evidence="3" key="1">
    <citation type="submission" date="2006-10" db="EMBL/GenBank/DDBJ databases">
        <authorList>
            <person name="Amadeo P."/>
            <person name="Zhao Q."/>
            <person name="Wortman J."/>
            <person name="Fraser-Liggett C."/>
            <person name="Carlton J."/>
        </authorList>
    </citation>
    <scope>NUCLEOTIDE SEQUENCE</scope>
    <source>
        <strain evidence="3">G3</strain>
    </source>
</reference>
<dbReference type="InParanoid" id="A2G551"/>
<gene>
    <name evidence="3" type="ORF">TVAG_009170</name>
</gene>
<keyword evidence="4" id="KW-1185">Reference proteome</keyword>
<reference evidence="3" key="2">
    <citation type="journal article" date="2007" name="Science">
        <title>Draft genome sequence of the sexually transmitted pathogen Trichomonas vaginalis.</title>
        <authorList>
            <person name="Carlton J.M."/>
            <person name="Hirt R.P."/>
            <person name="Silva J.C."/>
            <person name="Delcher A.L."/>
            <person name="Schatz M."/>
            <person name="Zhao Q."/>
            <person name="Wortman J.R."/>
            <person name="Bidwell S.L."/>
            <person name="Alsmark U.C.M."/>
            <person name="Besteiro S."/>
            <person name="Sicheritz-Ponten T."/>
            <person name="Noel C.J."/>
            <person name="Dacks J.B."/>
            <person name="Foster P.G."/>
            <person name="Simillion C."/>
            <person name="Van de Peer Y."/>
            <person name="Miranda-Saavedra D."/>
            <person name="Barton G.J."/>
            <person name="Westrop G.D."/>
            <person name="Mueller S."/>
            <person name="Dessi D."/>
            <person name="Fiori P.L."/>
            <person name="Ren Q."/>
            <person name="Paulsen I."/>
            <person name="Zhang H."/>
            <person name="Bastida-Corcuera F.D."/>
            <person name="Simoes-Barbosa A."/>
            <person name="Brown M.T."/>
            <person name="Hayes R.D."/>
            <person name="Mukherjee M."/>
            <person name="Okumura C.Y."/>
            <person name="Schneider R."/>
            <person name="Smith A.J."/>
            <person name="Vanacova S."/>
            <person name="Villalvazo M."/>
            <person name="Haas B.J."/>
            <person name="Pertea M."/>
            <person name="Feldblyum T.V."/>
            <person name="Utterback T.R."/>
            <person name="Shu C.L."/>
            <person name="Osoegawa K."/>
            <person name="de Jong P.J."/>
            <person name="Hrdy I."/>
            <person name="Horvathova L."/>
            <person name="Zubacova Z."/>
            <person name="Dolezal P."/>
            <person name="Malik S.B."/>
            <person name="Logsdon J.M. Jr."/>
            <person name="Henze K."/>
            <person name="Gupta A."/>
            <person name="Wang C.C."/>
            <person name="Dunne R.L."/>
            <person name="Upcroft J.A."/>
            <person name="Upcroft P."/>
            <person name="White O."/>
            <person name="Salzberg S.L."/>
            <person name="Tang P."/>
            <person name="Chiu C.-H."/>
            <person name="Lee Y.-S."/>
            <person name="Embley T.M."/>
            <person name="Coombs G.H."/>
            <person name="Mottram J.C."/>
            <person name="Tachezy J."/>
            <person name="Fraser-Liggett C.M."/>
            <person name="Johnson P.J."/>
        </authorList>
    </citation>
    <scope>NUCLEOTIDE SEQUENCE [LARGE SCALE GENOMIC DNA]</scope>
    <source>
        <strain evidence="3">G3</strain>
    </source>
</reference>
<dbReference type="RefSeq" id="XP_001300642.1">
    <property type="nucleotide sequence ID" value="XM_001300641.1"/>
</dbReference>
<keyword evidence="1" id="KW-0103">Bromodomain</keyword>
<proteinExistence type="predicted"/>
<dbReference type="VEuPathDB" id="TrichDB:TVAGG3_0251170"/>
<dbReference type="AlphaFoldDB" id="A2G551"/>
<feature type="domain" description="Bromo" evidence="2">
    <location>
        <begin position="10"/>
        <end position="70"/>
    </location>
</feature>
<name>A2G551_TRIV3</name>
<organism evidence="3 4">
    <name type="scientific">Trichomonas vaginalis (strain ATCC PRA-98 / G3)</name>
    <dbReference type="NCBI Taxonomy" id="412133"/>
    <lineage>
        <taxon>Eukaryota</taxon>
        <taxon>Metamonada</taxon>
        <taxon>Parabasalia</taxon>
        <taxon>Trichomonadida</taxon>
        <taxon>Trichomonadidae</taxon>
        <taxon>Trichomonas</taxon>
    </lineage>
</organism>
<evidence type="ECO:0000259" key="2">
    <source>
        <dbReference type="Pfam" id="PF00439"/>
    </source>
</evidence>
<dbReference type="KEGG" id="tva:4745364"/>
<accession>A2G551</accession>
<dbReference type="VEuPathDB" id="TrichDB:TVAG_009170"/>
<dbReference type="Proteomes" id="UP000001542">
    <property type="component" value="Unassembled WGS sequence"/>
</dbReference>
<dbReference type="InterPro" id="IPR036427">
    <property type="entry name" value="Bromodomain-like_sf"/>
</dbReference>
<sequence>MNENQIRSSLQIMDELQQQPIWNVFENIDSKLAADEVNHPYSFDQIYGRLEKKIYHDAHEWINEMRNTFSVYADIFKQDELKRNIINKLWQEFEFSLRRNSIEDSEIISEIKAIKKNLSDWTKNNSAEKISIINDKLEPYSKFYSLELISDINDLQLQRCIRMLRSRNLFIKIAAFIHKLQPEAVIMNEIISIQYDILSPDNLMCVKKFVADLIQDAAKGVIDPFENCEEKNRLFVL</sequence>
<dbReference type="InterPro" id="IPR001487">
    <property type="entry name" value="Bromodomain"/>
</dbReference>
<dbReference type="EMBL" id="DS114409">
    <property type="protein sequence ID" value="EAX87712.1"/>
    <property type="molecule type" value="Genomic_DNA"/>
</dbReference>
<evidence type="ECO:0000256" key="1">
    <source>
        <dbReference type="ARBA" id="ARBA00023117"/>
    </source>
</evidence>